<dbReference type="InterPro" id="IPR006225">
    <property type="entry name" value="PsdUridine_synth_RluC/D"/>
</dbReference>
<proteinExistence type="inferred from homology"/>
<feature type="compositionally biased region" description="Basic and acidic residues" evidence="6">
    <location>
        <begin position="21"/>
        <end position="40"/>
    </location>
</feature>
<dbReference type="Pfam" id="PF00849">
    <property type="entry name" value="PseudoU_synth_2"/>
    <property type="match status" value="1"/>
</dbReference>
<evidence type="ECO:0000256" key="4">
    <source>
        <dbReference type="PROSITE-ProRule" id="PRU00182"/>
    </source>
</evidence>
<comment type="catalytic activity">
    <reaction evidence="1 5">
        <text>a uridine in RNA = a pseudouridine in RNA</text>
        <dbReference type="Rhea" id="RHEA:48348"/>
        <dbReference type="Rhea" id="RHEA-COMP:12068"/>
        <dbReference type="Rhea" id="RHEA-COMP:12069"/>
        <dbReference type="ChEBI" id="CHEBI:65314"/>
        <dbReference type="ChEBI" id="CHEBI:65315"/>
    </reaction>
</comment>
<dbReference type="Gene3D" id="3.30.2350.10">
    <property type="entry name" value="Pseudouridine synthase"/>
    <property type="match status" value="1"/>
</dbReference>
<keyword evidence="4" id="KW-0694">RNA-binding</keyword>
<evidence type="ECO:0000256" key="3">
    <source>
        <dbReference type="PIRSR" id="PIRSR606225-1"/>
    </source>
</evidence>
<dbReference type="InterPro" id="IPR006145">
    <property type="entry name" value="PsdUridine_synth_RsuA/RluA"/>
</dbReference>
<dbReference type="GO" id="GO:0003723">
    <property type="term" value="F:RNA binding"/>
    <property type="evidence" value="ECO:0007669"/>
    <property type="project" value="UniProtKB-KW"/>
</dbReference>
<feature type="compositionally biased region" description="Polar residues" evidence="6">
    <location>
        <begin position="1"/>
        <end position="11"/>
    </location>
</feature>
<keyword evidence="9" id="KW-1185">Reference proteome</keyword>
<evidence type="ECO:0000313" key="8">
    <source>
        <dbReference type="EMBL" id="QDH22499.1"/>
    </source>
</evidence>
<keyword evidence="5" id="KW-0413">Isomerase</keyword>
<dbReference type="Proteomes" id="UP000316968">
    <property type="component" value="Chromosome"/>
</dbReference>
<name>A0A4Y6UXN2_SACBS</name>
<comment type="similarity">
    <text evidence="2 5">Belongs to the pseudouridine synthase RluA family.</text>
</comment>
<dbReference type="OrthoDB" id="9773999at2"/>
<dbReference type="EC" id="5.4.99.-" evidence="5"/>
<protein>
    <recommendedName>
        <fullName evidence="5">Pseudouridine synthase</fullName>
        <ecNumber evidence="5">5.4.99.-</ecNumber>
    </recommendedName>
</protein>
<feature type="active site" evidence="3">
    <location>
        <position position="182"/>
    </location>
</feature>
<gene>
    <name evidence="8" type="ORF">FFV09_17620</name>
</gene>
<comment type="function">
    <text evidence="5">Responsible for synthesis of pseudouridine from uracil.</text>
</comment>
<evidence type="ECO:0000313" key="9">
    <source>
        <dbReference type="Proteomes" id="UP000316968"/>
    </source>
</evidence>
<dbReference type="InterPro" id="IPR020103">
    <property type="entry name" value="PsdUridine_synth_cat_dom_sf"/>
</dbReference>
<dbReference type="GO" id="GO:0009982">
    <property type="term" value="F:pseudouridine synthase activity"/>
    <property type="evidence" value="ECO:0007669"/>
    <property type="project" value="InterPro"/>
</dbReference>
<feature type="domain" description="Pseudouridine synthase RsuA/RluA-like" evidence="7">
    <location>
        <begin position="135"/>
        <end position="288"/>
    </location>
</feature>
<evidence type="ECO:0000256" key="6">
    <source>
        <dbReference type="SAM" id="MobiDB-lite"/>
    </source>
</evidence>
<dbReference type="InterPro" id="IPR050188">
    <property type="entry name" value="RluA_PseudoU_synthase"/>
</dbReference>
<dbReference type="KEGG" id="saca:FFV09_17620"/>
<dbReference type="PROSITE" id="PS50889">
    <property type="entry name" value="S4"/>
    <property type="match status" value="1"/>
</dbReference>
<dbReference type="SUPFAM" id="SSF55120">
    <property type="entry name" value="Pseudouridine synthase"/>
    <property type="match status" value="1"/>
</dbReference>
<dbReference type="GO" id="GO:0140098">
    <property type="term" value="F:catalytic activity, acting on RNA"/>
    <property type="evidence" value="ECO:0007669"/>
    <property type="project" value="UniProtKB-ARBA"/>
</dbReference>
<feature type="region of interest" description="Disordered" evidence="6">
    <location>
        <begin position="1"/>
        <end position="40"/>
    </location>
</feature>
<dbReference type="EMBL" id="CP041217">
    <property type="protein sequence ID" value="QDH22499.1"/>
    <property type="molecule type" value="Genomic_DNA"/>
</dbReference>
<dbReference type="PANTHER" id="PTHR21600:SF44">
    <property type="entry name" value="RIBOSOMAL LARGE SUBUNIT PSEUDOURIDINE SYNTHASE D"/>
    <property type="match status" value="1"/>
</dbReference>
<dbReference type="GO" id="GO:0000455">
    <property type="term" value="P:enzyme-directed rRNA pseudouridine synthesis"/>
    <property type="evidence" value="ECO:0007669"/>
    <property type="project" value="TreeGrafter"/>
</dbReference>
<organism evidence="8 9">
    <name type="scientific">Saccharibacillus brassicae</name>
    <dbReference type="NCBI Taxonomy" id="2583377"/>
    <lineage>
        <taxon>Bacteria</taxon>
        <taxon>Bacillati</taxon>
        <taxon>Bacillota</taxon>
        <taxon>Bacilli</taxon>
        <taxon>Bacillales</taxon>
        <taxon>Paenibacillaceae</taxon>
        <taxon>Saccharibacillus</taxon>
    </lineage>
</organism>
<dbReference type="RefSeq" id="WP_141449041.1">
    <property type="nucleotide sequence ID" value="NZ_CP041217.1"/>
</dbReference>
<reference evidence="8 9" key="1">
    <citation type="submission" date="2019-06" db="EMBL/GenBank/DDBJ databases">
        <title>Saccharibacillus brassicae sp. nov., an endophytic bacterium isolated from Chinese cabbage seeds (Brassica pekinensis).</title>
        <authorList>
            <person name="Jiang L."/>
            <person name="Lee J."/>
            <person name="Kim S.W."/>
        </authorList>
    </citation>
    <scope>NUCLEOTIDE SEQUENCE [LARGE SCALE GENOMIC DNA]</scope>
    <source>
        <strain evidence="9">KCTC 43072 / ATSA2</strain>
    </source>
</reference>
<evidence type="ECO:0000256" key="1">
    <source>
        <dbReference type="ARBA" id="ARBA00000073"/>
    </source>
</evidence>
<dbReference type="AlphaFoldDB" id="A0A4Y6UXN2"/>
<evidence type="ECO:0000256" key="5">
    <source>
        <dbReference type="RuleBase" id="RU362028"/>
    </source>
</evidence>
<accession>A0A4Y6UXN2</accession>
<evidence type="ECO:0000259" key="7">
    <source>
        <dbReference type="Pfam" id="PF00849"/>
    </source>
</evidence>
<dbReference type="PANTHER" id="PTHR21600">
    <property type="entry name" value="MITOCHONDRIAL RNA PSEUDOURIDINE SYNTHASE"/>
    <property type="match status" value="1"/>
</dbReference>
<sequence length="377" mass="43104">MKIEPTTNSPTPKQPIPKRTIQHEQVENRSQGREFPQEKGIEPELGYYDPIVYVVTERENGWTLKTLLHNRLGVSRKLTSRLKMTERGITLNGERVYISVHVRAGDLVELRMEREISDDILPEEMPLDILYEDRDLLIVNKAAGVIVHPTQGHYTGTLANGVVWHWRDRGEQVRFRPVHRLDRETSGVLAIAKNPYVHQHISEQMIAGTVDKTYRAIVHGCPQPESGRIEGPIDRDPENPHVRIVTPGGYAAATRYRTLERYDAQRASLVELELESGRTHQIRVHMTHAGCPLIGDTMYKYTSADPLSEPQLLQAQLLDTWIDRQALHAFRLSFVHPGTRERMTFEAPFPPDLEELERRLNSGQSAETDAQSLKKEM</sequence>
<dbReference type="CDD" id="cd02869">
    <property type="entry name" value="PseudoU_synth_RluA_like"/>
    <property type="match status" value="1"/>
</dbReference>
<evidence type="ECO:0000256" key="2">
    <source>
        <dbReference type="ARBA" id="ARBA00010876"/>
    </source>
</evidence>
<dbReference type="NCBIfam" id="TIGR00005">
    <property type="entry name" value="rluA_subfam"/>
    <property type="match status" value="1"/>
</dbReference>